<evidence type="ECO:0000259" key="3">
    <source>
        <dbReference type="PROSITE" id="PS50157"/>
    </source>
</evidence>
<name>A0A7R9ED66_9NEOP</name>
<dbReference type="EMBL" id="OB794718">
    <property type="protein sequence ID" value="CAD7430946.1"/>
    <property type="molecule type" value="Genomic_DNA"/>
</dbReference>
<evidence type="ECO:0000256" key="1">
    <source>
        <dbReference type="PROSITE-ProRule" id="PRU00042"/>
    </source>
</evidence>
<protein>
    <recommendedName>
        <fullName evidence="3">C2H2-type domain-containing protein</fullName>
    </recommendedName>
</protein>
<keyword evidence="1" id="KW-0862">Zinc</keyword>
<dbReference type="Gene3D" id="3.30.160.60">
    <property type="entry name" value="Classic Zinc Finger"/>
    <property type="match status" value="1"/>
</dbReference>
<feature type="region of interest" description="Disordered" evidence="2">
    <location>
        <begin position="46"/>
        <end position="88"/>
    </location>
</feature>
<dbReference type="InterPro" id="IPR036236">
    <property type="entry name" value="Znf_C2H2_sf"/>
</dbReference>
<dbReference type="InterPro" id="IPR013087">
    <property type="entry name" value="Znf_C2H2_type"/>
</dbReference>
<evidence type="ECO:0000256" key="2">
    <source>
        <dbReference type="SAM" id="MobiDB-lite"/>
    </source>
</evidence>
<feature type="compositionally biased region" description="Low complexity" evidence="2">
    <location>
        <begin position="69"/>
        <end position="84"/>
    </location>
</feature>
<organism evidence="4">
    <name type="scientific">Timema monikensis</name>
    <dbReference type="NCBI Taxonomy" id="170555"/>
    <lineage>
        <taxon>Eukaryota</taxon>
        <taxon>Metazoa</taxon>
        <taxon>Ecdysozoa</taxon>
        <taxon>Arthropoda</taxon>
        <taxon>Hexapoda</taxon>
        <taxon>Insecta</taxon>
        <taxon>Pterygota</taxon>
        <taxon>Neoptera</taxon>
        <taxon>Polyneoptera</taxon>
        <taxon>Phasmatodea</taxon>
        <taxon>Timematodea</taxon>
        <taxon>Timematoidea</taxon>
        <taxon>Timematidae</taxon>
        <taxon>Timema</taxon>
    </lineage>
</organism>
<dbReference type="SUPFAM" id="SSF57667">
    <property type="entry name" value="beta-beta-alpha zinc fingers"/>
    <property type="match status" value="1"/>
</dbReference>
<feature type="region of interest" description="Disordered" evidence="2">
    <location>
        <begin position="138"/>
        <end position="171"/>
    </location>
</feature>
<accession>A0A7R9ED66</accession>
<evidence type="ECO:0000313" key="4">
    <source>
        <dbReference type="EMBL" id="CAD7430946.1"/>
    </source>
</evidence>
<gene>
    <name evidence="4" type="ORF">TMSB3V08_LOCUS7691</name>
</gene>
<sequence length="171" mass="18787">METPSKQEVEILIQEQIHALSLCTREHYNILLKSRGSLLEQSTFHQRDEDDALGTDPGSSWRSETPEDATSPSPSSCATPNSATDVPDSELTFTVGVTESTPYPCQFCDKAFPRLSYLKKHEQRLSVSPEVTPAGEWQVVNPCSSNPGSVFTTAPVNSSRDDPVPHQDKVP</sequence>
<dbReference type="GO" id="GO:0008270">
    <property type="term" value="F:zinc ion binding"/>
    <property type="evidence" value="ECO:0007669"/>
    <property type="project" value="UniProtKB-KW"/>
</dbReference>
<proteinExistence type="predicted"/>
<feature type="compositionally biased region" description="Basic and acidic residues" evidence="2">
    <location>
        <begin position="159"/>
        <end position="171"/>
    </location>
</feature>
<dbReference type="PROSITE" id="PS50157">
    <property type="entry name" value="ZINC_FINGER_C2H2_2"/>
    <property type="match status" value="1"/>
</dbReference>
<dbReference type="AlphaFoldDB" id="A0A7R9ED66"/>
<feature type="compositionally biased region" description="Polar residues" evidence="2">
    <location>
        <begin position="141"/>
        <end position="158"/>
    </location>
</feature>
<keyword evidence="1" id="KW-0863">Zinc-finger</keyword>
<keyword evidence="1" id="KW-0479">Metal-binding</keyword>
<feature type="domain" description="C2H2-type" evidence="3">
    <location>
        <begin position="103"/>
        <end position="133"/>
    </location>
</feature>
<reference evidence="4" key="1">
    <citation type="submission" date="2020-11" db="EMBL/GenBank/DDBJ databases">
        <authorList>
            <person name="Tran Van P."/>
        </authorList>
    </citation>
    <scope>NUCLEOTIDE SEQUENCE</scope>
</reference>